<dbReference type="OMA" id="HAGGTEM"/>
<keyword evidence="2" id="KW-1185">Reference proteome</keyword>
<evidence type="ECO:0000313" key="2">
    <source>
        <dbReference type="Proteomes" id="UP000030745"/>
    </source>
</evidence>
<dbReference type="EMBL" id="KK583291">
    <property type="protein sequence ID" value="KDO21266.1"/>
    <property type="molecule type" value="Genomic_DNA"/>
</dbReference>
<name>A0A067C402_SAPPC</name>
<proteinExistence type="predicted"/>
<dbReference type="RefSeq" id="XP_012208010.1">
    <property type="nucleotide sequence ID" value="XM_012352620.1"/>
</dbReference>
<organism evidence="1 2">
    <name type="scientific">Saprolegnia parasitica (strain CBS 223.65)</name>
    <dbReference type="NCBI Taxonomy" id="695850"/>
    <lineage>
        <taxon>Eukaryota</taxon>
        <taxon>Sar</taxon>
        <taxon>Stramenopiles</taxon>
        <taxon>Oomycota</taxon>
        <taxon>Saprolegniomycetes</taxon>
        <taxon>Saprolegniales</taxon>
        <taxon>Saprolegniaceae</taxon>
        <taxon>Saprolegnia</taxon>
    </lineage>
</organism>
<dbReference type="Proteomes" id="UP000030745">
    <property type="component" value="Unassembled WGS sequence"/>
</dbReference>
<gene>
    <name evidence="1" type="ORF">SPRG_13565</name>
</gene>
<evidence type="ECO:0000313" key="1">
    <source>
        <dbReference type="EMBL" id="KDO21266.1"/>
    </source>
</evidence>
<sequence length="149" mass="16603">MTTFSTTTTCIFDGCALPSRLNSIKCMFHRNRGVCKSPHRRNQVYARQLCVSHGGRNPCQEPGCDANARLGQYCCRHSIAAKKRLRVSPSPRLCCFEAPPHAPAAIHELRMDEDMLDLLRLLLRGDGATHGWNEATMRTTHHAGGTEMV</sequence>
<dbReference type="AlphaFoldDB" id="A0A067C402"/>
<dbReference type="KEGG" id="spar:SPRG_13565"/>
<dbReference type="VEuPathDB" id="FungiDB:SPRG_13565"/>
<dbReference type="OrthoDB" id="10353910at2759"/>
<accession>A0A067C402</accession>
<protein>
    <submittedName>
        <fullName evidence="1">Uncharacterized protein</fullName>
    </submittedName>
</protein>
<reference evidence="1 2" key="1">
    <citation type="journal article" date="2013" name="PLoS Genet.">
        <title>Distinctive expansion of potential virulence genes in the genome of the oomycete fish pathogen Saprolegnia parasitica.</title>
        <authorList>
            <person name="Jiang R.H."/>
            <person name="de Bruijn I."/>
            <person name="Haas B.J."/>
            <person name="Belmonte R."/>
            <person name="Lobach L."/>
            <person name="Christie J."/>
            <person name="van den Ackerveken G."/>
            <person name="Bottin A."/>
            <person name="Bulone V."/>
            <person name="Diaz-Moreno S.M."/>
            <person name="Dumas B."/>
            <person name="Fan L."/>
            <person name="Gaulin E."/>
            <person name="Govers F."/>
            <person name="Grenville-Briggs L.J."/>
            <person name="Horner N.R."/>
            <person name="Levin J.Z."/>
            <person name="Mammella M."/>
            <person name="Meijer H.J."/>
            <person name="Morris P."/>
            <person name="Nusbaum C."/>
            <person name="Oome S."/>
            <person name="Phillips A.J."/>
            <person name="van Rooyen D."/>
            <person name="Rzeszutek E."/>
            <person name="Saraiva M."/>
            <person name="Secombes C.J."/>
            <person name="Seidl M.F."/>
            <person name="Snel B."/>
            <person name="Stassen J.H."/>
            <person name="Sykes S."/>
            <person name="Tripathy S."/>
            <person name="van den Berg H."/>
            <person name="Vega-Arreguin J.C."/>
            <person name="Wawra S."/>
            <person name="Young S.K."/>
            <person name="Zeng Q."/>
            <person name="Dieguez-Uribeondo J."/>
            <person name="Russ C."/>
            <person name="Tyler B.M."/>
            <person name="van West P."/>
        </authorList>
    </citation>
    <scope>NUCLEOTIDE SEQUENCE [LARGE SCALE GENOMIC DNA]</scope>
    <source>
        <strain evidence="1 2">CBS 223.65</strain>
    </source>
</reference>
<dbReference type="GeneID" id="24135436"/>